<evidence type="ECO:0000313" key="3">
    <source>
        <dbReference type="EMBL" id="GAA1505651.1"/>
    </source>
</evidence>
<feature type="compositionally biased region" description="Polar residues" evidence="1">
    <location>
        <begin position="126"/>
        <end position="140"/>
    </location>
</feature>
<dbReference type="InterPro" id="IPR027417">
    <property type="entry name" value="P-loop_NTPase"/>
</dbReference>
<dbReference type="Proteomes" id="UP001501470">
    <property type="component" value="Unassembled WGS sequence"/>
</dbReference>
<dbReference type="EMBL" id="BAAAQD010000002">
    <property type="protein sequence ID" value="GAA1505651.1"/>
    <property type="molecule type" value="Genomic_DNA"/>
</dbReference>
<dbReference type="RefSeq" id="WP_344501465.1">
    <property type="nucleotide sequence ID" value="NZ_BAAAQD010000002.1"/>
</dbReference>
<dbReference type="Gene3D" id="3.40.50.300">
    <property type="entry name" value="P-loop containing nucleotide triphosphate hydrolases"/>
    <property type="match status" value="1"/>
</dbReference>
<dbReference type="InterPro" id="IPR006935">
    <property type="entry name" value="Helicase/UvrB_N"/>
</dbReference>
<dbReference type="SUPFAM" id="SSF52540">
    <property type="entry name" value="P-loop containing nucleoside triphosphate hydrolases"/>
    <property type="match status" value="1"/>
</dbReference>
<evidence type="ECO:0000259" key="2">
    <source>
        <dbReference type="Pfam" id="PF04851"/>
    </source>
</evidence>
<protein>
    <recommendedName>
        <fullName evidence="2">Helicase/UvrB N-terminal domain-containing protein</fullName>
    </recommendedName>
</protein>
<keyword evidence="4" id="KW-1185">Reference proteome</keyword>
<evidence type="ECO:0000256" key="1">
    <source>
        <dbReference type="SAM" id="MobiDB-lite"/>
    </source>
</evidence>
<feature type="region of interest" description="Disordered" evidence="1">
    <location>
        <begin position="87"/>
        <end position="140"/>
    </location>
</feature>
<gene>
    <name evidence="3" type="ORF">GCM10009827_019130</name>
</gene>
<organism evidence="3 4">
    <name type="scientific">Dactylosporangium maewongense</name>
    <dbReference type="NCBI Taxonomy" id="634393"/>
    <lineage>
        <taxon>Bacteria</taxon>
        <taxon>Bacillati</taxon>
        <taxon>Actinomycetota</taxon>
        <taxon>Actinomycetes</taxon>
        <taxon>Micromonosporales</taxon>
        <taxon>Micromonosporaceae</taxon>
        <taxon>Dactylosporangium</taxon>
    </lineage>
</organism>
<reference evidence="3 4" key="1">
    <citation type="journal article" date="2019" name="Int. J. Syst. Evol. Microbiol.">
        <title>The Global Catalogue of Microorganisms (GCM) 10K type strain sequencing project: providing services to taxonomists for standard genome sequencing and annotation.</title>
        <authorList>
            <consortium name="The Broad Institute Genomics Platform"/>
            <consortium name="The Broad Institute Genome Sequencing Center for Infectious Disease"/>
            <person name="Wu L."/>
            <person name="Ma J."/>
        </authorList>
    </citation>
    <scope>NUCLEOTIDE SEQUENCE [LARGE SCALE GENOMIC DNA]</scope>
    <source>
        <strain evidence="3 4">JCM 15933</strain>
    </source>
</reference>
<sequence>MLPSLARRDDVAELTNGYGHVIVDECHHLAAAAYDHSVKSIAAQFWLGLTATPARRDGLGELVLCNSDPSGTRSRMTRPATIKAHCWTPGRPTRDHGGCCTCARPPSSSAPVTPSRPLRSPKRTAPSPSTRHATPNSSPM</sequence>
<comment type="caution">
    <text evidence="3">The sequence shown here is derived from an EMBL/GenBank/DDBJ whole genome shotgun (WGS) entry which is preliminary data.</text>
</comment>
<accession>A0ABN1ZWW5</accession>
<evidence type="ECO:0000313" key="4">
    <source>
        <dbReference type="Proteomes" id="UP001501470"/>
    </source>
</evidence>
<proteinExistence type="predicted"/>
<feature type="domain" description="Helicase/UvrB N-terminal" evidence="2">
    <location>
        <begin position="13"/>
        <end position="55"/>
    </location>
</feature>
<dbReference type="Pfam" id="PF04851">
    <property type="entry name" value="ResIII"/>
    <property type="match status" value="1"/>
</dbReference>
<name>A0ABN1ZWW5_9ACTN</name>